<dbReference type="GO" id="GO:0006865">
    <property type="term" value="P:amino acid transport"/>
    <property type="evidence" value="ECO:0007669"/>
    <property type="project" value="InterPro"/>
</dbReference>
<dbReference type="InterPro" id="IPR004840">
    <property type="entry name" value="Amino_acid_permease_CS"/>
</dbReference>
<feature type="transmembrane region" description="Helical" evidence="6">
    <location>
        <begin position="103"/>
        <end position="123"/>
    </location>
</feature>
<gene>
    <name evidence="8" type="ORF">SBA1_140008</name>
</gene>
<sequence>MVAVGGSIGTGLLLGTASAIELAGPAVILSFALAAFISWTVSLALGELASMHPAAGSFGVYGDLYLNDWAGFISRAGYWAAIAVSIGAEMVASATYMRLWFPGVPAIAWVLIFSLFLLSTNLLRVHSYGRFEFWFAMIKVTVIAAFIVAGSVLLLSGRAAQQYTTHGGFFPLGATAPLLAITFAIYTFGGVEFVAVTSGESTSPREVTRAVRSTFMALAFLYLGAIAVLVGIMPWNHAGVSESPFVTVFRSISILGAAHFMNFVVLTAALSGANAALYISSRMLFSLARTGWAPPVLGRLSSNGAPAYALLVSAYGILVALVLERWAAAKAFEYILRGAFLGMMLSWIVSLAAHISFRRRLTSEEAAKLPSRSPLGEWGSVLGLAVVLLCIGKTWWDSRVNLMSGLALLIGLTAAYAAIKHWRGDRVIG</sequence>
<proteinExistence type="predicted"/>
<keyword evidence="5 6" id="KW-0472">Membrane</keyword>
<dbReference type="Proteomes" id="UP000238701">
    <property type="component" value="Unassembled WGS sequence"/>
</dbReference>
<evidence type="ECO:0000256" key="1">
    <source>
        <dbReference type="ARBA" id="ARBA00004141"/>
    </source>
</evidence>
<keyword evidence="2" id="KW-0813">Transport</keyword>
<dbReference type="EMBL" id="OMOD01000046">
    <property type="protein sequence ID" value="SPF35118.1"/>
    <property type="molecule type" value="Genomic_DNA"/>
</dbReference>
<protein>
    <submittedName>
        <fullName evidence="8">Amino acid permease</fullName>
    </submittedName>
</protein>
<dbReference type="InterPro" id="IPR004841">
    <property type="entry name" value="AA-permease/SLC12A_dom"/>
</dbReference>
<evidence type="ECO:0000313" key="8">
    <source>
        <dbReference type="EMBL" id="SPF35118.1"/>
    </source>
</evidence>
<evidence type="ECO:0000259" key="7">
    <source>
        <dbReference type="Pfam" id="PF00324"/>
    </source>
</evidence>
<feature type="transmembrane region" description="Helical" evidence="6">
    <location>
        <begin position="215"/>
        <end position="235"/>
    </location>
</feature>
<feature type="transmembrane region" description="Helical" evidence="6">
    <location>
        <begin position="378"/>
        <end position="396"/>
    </location>
</feature>
<evidence type="ECO:0000256" key="3">
    <source>
        <dbReference type="ARBA" id="ARBA00022692"/>
    </source>
</evidence>
<dbReference type="Pfam" id="PF00324">
    <property type="entry name" value="AA_permease"/>
    <property type="match status" value="1"/>
</dbReference>
<keyword evidence="3 6" id="KW-0812">Transmembrane</keyword>
<dbReference type="FunFam" id="1.20.1740.10:FF:000001">
    <property type="entry name" value="Amino acid permease"/>
    <property type="match status" value="1"/>
</dbReference>
<keyword evidence="4 6" id="KW-1133">Transmembrane helix</keyword>
<organism evidence="8 9">
    <name type="scientific">Candidatus Sulfotelmatobacter kueseliae</name>
    <dbReference type="NCBI Taxonomy" id="2042962"/>
    <lineage>
        <taxon>Bacteria</taxon>
        <taxon>Pseudomonadati</taxon>
        <taxon>Acidobacteriota</taxon>
        <taxon>Terriglobia</taxon>
        <taxon>Terriglobales</taxon>
        <taxon>Candidatus Korobacteraceae</taxon>
        <taxon>Candidatus Sulfotelmatobacter</taxon>
    </lineage>
</organism>
<evidence type="ECO:0000256" key="5">
    <source>
        <dbReference type="ARBA" id="ARBA00023136"/>
    </source>
</evidence>
<dbReference type="PANTHER" id="PTHR43495:SF5">
    <property type="entry name" value="GAMMA-AMINOBUTYRIC ACID PERMEASE"/>
    <property type="match status" value="1"/>
</dbReference>
<feature type="transmembrane region" description="Helical" evidence="6">
    <location>
        <begin position="334"/>
        <end position="357"/>
    </location>
</feature>
<feature type="transmembrane region" description="Helical" evidence="6">
    <location>
        <begin position="135"/>
        <end position="157"/>
    </location>
</feature>
<dbReference type="GO" id="GO:0055085">
    <property type="term" value="P:transmembrane transport"/>
    <property type="evidence" value="ECO:0007669"/>
    <property type="project" value="InterPro"/>
</dbReference>
<comment type="subcellular location">
    <subcellularLocation>
        <location evidence="1">Membrane</location>
        <topology evidence="1">Multi-pass membrane protein</topology>
    </subcellularLocation>
</comment>
<dbReference type="GO" id="GO:0016020">
    <property type="term" value="C:membrane"/>
    <property type="evidence" value="ECO:0007669"/>
    <property type="project" value="UniProtKB-SubCell"/>
</dbReference>
<feature type="transmembrane region" description="Helical" evidence="6">
    <location>
        <begin position="307"/>
        <end position="328"/>
    </location>
</feature>
<dbReference type="AlphaFoldDB" id="A0A2U3K677"/>
<feature type="transmembrane region" description="Helical" evidence="6">
    <location>
        <begin position="255"/>
        <end position="279"/>
    </location>
</feature>
<dbReference type="PROSITE" id="PS00218">
    <property type="entry name" value="AMINO_ACID_PERMEASE_1"/>
    <property type="match status" value="1"/>
</dbReference>
<evidence type="ECO:0000256" key="6">
    <source>
        <dbReference type="SAM" id="Phobius"/>
    </source>
</evidence>
<feature type="transmembrane region" description="Helical" evidence="6">
    <location>
        <begin position="169"/>
        <end position="194"/>
    </location>
</feature>
<reference evidence="9" key="1">
    <citation type="submission" date="2018-02" db="EMBL/GenBank/DDBJ databases">
        <authorList>
            <person name="Hausmann B."/>
        </authorList>
    </citation>
    <scope>NUCLEOTIDE SEQUENCE [LARGE SCALE GENOMIC DNA]</scope>
    <source>
        <strain evidence="9">Peat soil MAG SbA1</strain>
    </source>
</reference>
<feature type="transmembrane region" description="Helical" evidence="6">
    <location>
        <begin position="76"/>
        <end position="97"/>
    </location>
</feature>
<evidence type="ECO:0000256" key="2">
    <source>
        <dbReference type="ARBA" id="ARBA00022448"/>
    </source>
</evidence>
<feature type="transmembrane region" description="Helical" evidence="6">
    <location>
        <begin position="402"/>
        <end position="419"/>
    </location>
</feature>
<dbReference type="PANTHER" id="PTHR43495">
    <property type="entry name" value="GABA PERMEASE"/>
    <property type="match status" value="1"/>
</dbReference>
<feature type="domain" description="Amino acid permease/ SLC12A" evidence="7">
    <location>
        <begin position="1"/>
        <end position="397"/>
    </location>
</feature>
<evidence type="ECO:0000313" key="9">
    <source>
        <dbReference type="Proteomes" id="UP000238701"/>
    </source>
</evidence>
<evidence type="ECO:0000256" key="4">
    <source>
        <dbReference type="ARBA" id="ARBA00022989"/>
    </source>
</evidence>
<dbReference type="Gene3D" id="1.20.1740.10">
    <property type="entry name" value="Amino acid/polyamine transporter I"/>
    <property type="match status" value="1"/>
</dbReference>
<dbReference type="PIRSF" id="PIRSF006060">
    <property type="entry name" value="AA_transporter"/>
    <property type="match status" value="1"/>
</dbReference>
<name>A0A2U3K677_9BACT</name>
<accession>A0A2U3K677</accession>